<dbReference type="Gene3D" id="3.40.1350.10">
    <property type="match status" value="1"/>
</dbReference>
<evidence type="ECO:0000313" key="3">
    <source>
        <dbReference type="EMBL" id="MDQ0339251.1"/>
    </source>
</evidence>
<gene>
    <name evidence="3" type="ORF">J2S00_002037</name>
</gene>
<dbReference type="InterPro" id="IPR011856">
    <property type="entry name" value="tRNA_endonuc-like_dom_sf"/>
</dbReference>
<name>A0ABU0CS51_9BACI</name>
<accession>A0ABU0CS51</accession>
<dbReference type="InterPro" id="IPR011335">
    <property type="entry name" value="Restrct_endonuc-II-like"/>
</dbReference>
<dbReference type="Proteomes" id="UP001232445">
    <property type="component" value="Unassembled WGS sequence"/>
</dbReference>
<keyword evidence="3" id="KW-0540">Nuclease</keyword>
<reference evidence="3 4" key="1">
    <citation type="submission" date="2023-07" db="EMBL/GenBank/DDBJ databases">
        <title>Genomic Encyclopedia of Type Strains, Phase IV (KMG-IV): sequencing the most valuable type-strain genomes for metagenomic binning, comparative biology and taxonomic classification.</title>
        <authorList>
            <person name="Goeker M."/>
        </authorList>
    </citation>
    <scope>NUCLEOTIDE SEQUENCE [LARGE SCALE GENOMIC DNA]</scope>
    <source>
        <strain evidence="3 4">DSM 17740</strain>
    </source>
</reference>
<proteinExistence type="inferred from homology"/>
<dbReference type="RefSeq" id="WP_307338941.1">
    <property type="nucleotide sequence ID" value="NZ_JAUSUQ010000006.1"/>
</dbReference>
<evidence type="ECO:0000313" key="4">
    <source>
        <dbReference type="Proteomes" id="UP001232445"/>
    </source>
</evidence>
<dbReference type="Pfam" id="PF02021">
    <property type="entry name" value="UPF0102"/>
    <property type="match status" value="1"/>
</dbReference>
<keyword evidence="4" id="KW-1185">Reference proteome</keyword>
<dbReference type="EMBL" id="JAUSUQ010000006">
    <property type="protein sequence ID" value="MDQ0339251.1"/>
    <property type="molecule type" value="Genomic_DNA"/>
</dbReference>
<dbReference type="NCBIfam" id="NF009150">
    <property type="entry name" value="PRK12497.1-3"/>
    <property type="match status" value="1"/>
</dbReference>
<evidence type="ECO:0000256" key="1">
    <source>
        <dbReference type="ARBA" id="ARBA00006738"/>
    </source>
</evidence>
<keyword evidence="3" id="KW-0255">Endonuclease</keyword>
<dbReference type="HAMAP" id="MF_00048">
    <property type="entry name" value="UPF0102"/>
    <property type="match status" value="1"/>
</dbReference>
<dbReference type="PANTHER" id="PTHR34039:SF1">
    <property type="entry name" value="UPF0102 PROTEIN YRAN"/>
    <property type="match status" value="1"/>
</dbReference>
<sequence length="120" mass="14135">MSEWRRKLGVYGEQLVEKRYRAAGFELLARNFRCRMGEIDLIFKKGNCLYFVEVRTKSSGAYGTAEESITPRKMATIHKVSQYFLLRYNMGEVNVQYDVVAVYIDSKKKQAWIKRYPQAF</sequence>
<comment type="caution">
    <text evidence="3">The sequence shown here is derived from an EMBL/GenBank/DDBJ whole genome shotgun (WGS) entry which is preliminary data.</text>
</comment>
<organism evidence="3 4">
    <name type="scientific">Caldalkalibacillus uzonensis</name>
    <dbReference type="NCBI Taxonomy" id="353224"/>
    <lineage>
        <taxon>Bacteria</taxon>
        <taxon>Bacillati</taxon>
        <taxon>Bacillota</taxon>
        <taxon>Bacilli</taxon>
        <taxon>Bacillales</taxon>
        <taxon>Bacillaceae</taxon>
        <taxon>Caldalkalibacillus</taxon>
    </lineage>
</organism>
<dbReference type="NCBIfam" id="TIGR00252">
    <property type="entry name" value="YraN family protein"/>
    <property type="match status" value="1"/>
</dbReference>
<protein>
    <recommendedName>
        <fullName evidence="2">UPF0102 protein J2S00_002037</fullName>
    </recommendedName>
</protein>
<keyword evidence="3" id="KW-0378">Hydrolase</keyword>
<comment type="similarity">
    <text evidence="1 2">Belongs to the UPF0102 family.</text>
</comment>
<dbReference type="SUPFAM" id="SSF52980">
    <property type="entry name" value="Restriction endonuclease-like"/>
    <property type="match status" value="1"/>
</dbReference>
<dbReference type="PANTHER" id="PTHR34039">
    <property type="entry name" value="UPF0102 PROTEIN YRAN"/>
    <property type="match status" value="1"/>
</dbReference>
<evidence type="ECO:0000256" key="2">
    <source>
        <dbReference type="HAMAP-Rule" id="MF_00048"/>
    </source>
</evidence>
<dbReference type="InterPro" id="IPR003509">
    <property type="entry name" value="UPF0102_YraN-like"/>
</dbReference>
<dbReference type="GO" id="GO:0004519">
    <property type="term" value="F:endonuclease activity"/>
    <property type="evidence" value="ECO:0007669"/>
    <property type="project" value="UniProtKB-KW"/>
</dbReference>